<dbReference type="RefSeq" id="WP_073488707.1">
    <property type="nucleotide sequence ID" value="NZ_FQVN01000011.1"/>
</dbReference>
<dbReference type="STRING" id="2017.SAMN05444320_111118"/>
<keyword evidence="1" id="KW-0378">Hydrolase</keyword>
<organism evidence="4 5">
    <name type="scientific">Streptoalloteichus hindustanus</name>
    <dbReference type="NCBI Taxonomy" id="2017"/>
    <lineage>
        <taxon>Bacteria</taxon>
        <taxon>Bacillati</taxon>
        <taxon>Actinomycetota</taxon>
        <taxon>Actinomycetes</taxon>
        <taxon>Pseudonocardiales</taxon>
        <taxon>Pseudonocardiaceae</taxon>
        <taxon>Streptoalloteichus</taxon>
    </lineage>
</organism>
<dbReference type="PANTHER" id="PTHR11839:SF31">
    <property type="entry name" value="ADP-RIBOSE PYROPHOSPHATASE"/>
    <property type="match status" value="1"/>
</dbReference>
<dbReference type="GO" id="GO:0006753">
    <property type="term" value="P:nucleoside phosphate metabolic process"/>
    <property type="evidence" value="ECO:0007669"/>
    <property type="project" value="TreeGrafter"/>
</dbReference>
<proteinExistence type="predicted"/>
<dbReference type="GO" id="GO:0005829">
    <property type="term" value="C:cytosol"/>
    <property type="evidence" value="ECO:0007669"/>
    <property type="project" value="TreeGrafter"/>
</dbReference>
<evidence type="ECO:0000313" key="5">
    <source>
        <dbReference type="Proteomes" id="UP000184501"/>
    </source>
</evidence>
<dbReference type="AlphaFoldDB" id="A0A1M5LI01"/>
<dbReference type="PROSITE" id="PS51462">
    <property type="entry name" value="NUDIX"/>
    <property type="match status" value="1"/>
</dbReference>
<keyword evidence="5" id="KW-1185">Reference proteome</keyword>
<dbReference type="SUPFAM" id="SSF55811">
    <property type="entry name" value="Nudix"/>
    <property type="match status" value="1"/>
</dbReference>
<dbReference type="Proteomes" id="UP000184501">
    <property type="component" value="Unassembled WGS sequence"/>
</dbReference>
<dbReference type="CDD" id="cd24158">
    <property type="entry name" value="NUDIX_ADPRase_Rv1700"/>
    <property type="match status" value="1"/>
</dbReference>
<feature type="region of interest" description="Disordered" evidence="2">
    <location>
        <begin position="191"/>
        <end position="213"/>
    </location>
</feature>
<dbReference type="EMBL" id="FQVN01000011">
    <property type="protein sequence ID" value="SHG64540.1"/>
    <property type="molecule type" value="Genomic_DNA"/>
</dbReference>
<evidence type="ECO:0000256" key="2">
    <source>
        <dbReference type="SAM" id="MobiDB-lite"/>
    </source>
</evidence>
<feature type="compositionally biased region" description="Basic and acidic residues" evidence="2">
    <location>
        <begin position="194"/>
        <end position="213"/>
    </location>
</feature>
<evidence type="ECO:0000256" key="1">
    <source>
        <dbReference type="ARBA" id="ARBA00022801"/>
    </source>
</evidence>
<accession>A0A1M5LI01</accession>
<sequence length="213" mass="22965">MSDVDEAGRHEFRTAASRDAYSGRVLALRVDEVVMPGGRTGTREVVEHPGAVAVVALDPEQRVALIHQYRHPVGRRLWELPAGLLDVPGEDPVGAARRELAEETGLAASSWSVLVDVASSPGFSDECVRVFLATGLSEVDREVHHGSEEADLVLDWVPLDDAVRRALAGEIVNATAVAGLLAARAVRGGAAPARPEDAPWRDRPHRWADRQRG</sequence>
<gene>
    <name evidence="4" type="ORF">SAMN05444320_111118</name>
</gene>
<dbReference type="Gene3D" id="3.90.79.10">
    <property type="entry name" value="Nucleoside Triphosphate Pyrophosphohydrolase"/>
    <property type="match status" value="1"/>
</dbReference>
<reference evidence="4 5" key="1">
    <citation type="submission" date="2016-11" db="EMBL/GenBank/DDBJ databases">
        <authorList>
            <person name="Jaros S."/>
            <person name="Januszkiewicz K."/>
            <person name="Wedrychowicz H."/>
        </authorList>
    </citation>
    <scope>NUCLEOTIDE SEQUENCE [LARGE SCALE GENOMIC DNA]</scope>
    <source>
        <strain evidence="4 5">DSM 44523</strain>
    </source>
</reference>
<feature type="domain" description="Nudix hydrolase" evidence="3">
    <location>
        <begin position="47"/>
        <end position="179"/>
    </location>
</feature>
<dbReference type="InterPro" id="IPR015797">
    <property type="entry name" value="NUDIX_hydrolase-like_dom_sf"/>
</dbReference>
<dbReference type="OrthoDB" id="9806150at2"/>
<dbReference type="InterPro" id="IPR000086">
    <property type="entry name" value="NUDIX_hydrolase_dom"/>
</dbReference>
<evidence type="ECO:0000313" key="4">
    <source>
        <dbReference type="EMBL" id="SHG64540.1"/>
    </source>
</evidence>
<dbReference type="GO" id="GO:0019693">
    <property type="term" value="P:ribose phosphate metabolic process"/>
    <property type="evidence" value="ECO:0007669"/>
    <property type="project" value="TreeGrafter"/>
</dbReference>
<name>A0A1M5LI01_STRHI</name>
<dbReference type="GO" id="GO:0016787">
    <property type="term" value="F:hydrolase activity"/>
    <property type="evidence" value="ECO:0007669"/>
    <property type="project" value="UniProtKB-KW"/>
</dbReference>
<protein>
    <submittedName>
        <fullName evidence="4">ADP-ribose pyrophosphatase</fullName>
    </submittedName>
</protein>
<evidence type="ECO:0000259" key="3">
    <source>
        <dbReference type="PROSITE" id="PS51462"/>
    </source>
</evidence>
<dbReference type="PANTHER" id="PTHR11839">
    <property type="entry name" value="UDP/ADP-SUGAR PYROPHOSPHATASE"/>
    <property type="match status" value="1"/>
</dbReference>
<dbReference type="Pfam" id="PF00293">
    <property type="entry name" value="NUDIX"/>
    <property type="match status" value="1"/>
</dbReference>